<organism evidence="2 3">
    <name type="scientific">Pendulispora rubella</name>
    <dbReference type="NCBI Taxonomy" id="2741070"/>
    <lineage>
        <taxon>Bacteria</taxon>
        <taxon>Pseudomonadati</taxon>
        <taxon>Myxococcota</taxon>
        <taxon>Myxococcia</taxon>
        <taxon>Myxococcales</taxon>
        <taxon>Sorangiineae</taxon>
        <taxon>Pendulisporaceae</taxon>
        <taxon>Pendulispora</taxon>
    </lineage>
</organism>
<dbReference type="Pfam" id="PF09995">
    <property type="entry name" value="MPAB_Lcp_cat"/>
    <property type="match status" value="1"/>
</dbReference>
<dbReference type="RefSeq" id="WP_394835683.1">
    <property type="nucleotide sequence ID" value="NZ_CP089929.1"/>
</dbReference>
<reference evidence="2" key="1">
    <citation type="submission" date="2021-12" db="EMBL/GenBank/DDBJ databases">
        <title>Discovery of the Pendulisporaceae a myxobacterial family with distinct sporulation behavior and unique specialized metabolism.</title>
        <authorList>
            <person name="Garcia R."/>
            <person name="Popoff A."/>
            <person name="Bader C.D."/>
            <person name="Loehr J."/>
            <person name="Walesch S."/>
            <person name="Walt C."/>
            <person name="Boldt J."/>
            <person name="Bunk B."/>
            <person name="Haeckl F.J.F.P.J."/>
            <person name="Gunesch A.P."/>
            <person name="Birkelbach J."/>
            <person name="Nuebel U."/>
            <person name="Pietschmann T."/>
            <person name="Bach T."/>
            <person name="Mueller R."/>
        </authorList>
    </citation>
    <scope>NUCLEOTIDE SEQUENCE</scope>
    <source>
        <strain evidence="2">MSr11367</strain>
    </source>
</reference>
<gene>
    <name evidence="2" type="ORF">LVJ94_01980</name>
</gene>
<protein>
    <submittedName>
        <fullName evidence="2">DUF2236 domain-containing protein</fullName>
    </submittedName>
</protein>
<accession>A0ABZ2L587</accession>
<evidence type="ECO:0000313" key="3">
    <source>
        <dbReference type="Proteomes" id="UP001374803"/>
    </source>
</evidence>
<proteinExistence type="predicted"/>
<dbReference type="InterPro" id="IPR018713">
    <property type="entry name" value="MPAB/Lcp_cat_dom"/>
</dbReference>
<dbReference type="EMBL" id="CP089983">
    <property type="protein sequence ID" value="WXB06033.1"/>
    <property type="molecule type" value="Genomic_DNA"/>
</dbReference>
<sequence length="385" mass="43098">MHAVVGGPIHWDLALRERMIDGLWERDAPMAHLVEWMFTSGGKASKALFEQALERGIESVPNAPDELRAFFARIDRRPEWVDMAKVRRGARAINAIGKVAIYIARDLFMMGGYLLAGFNEQLMMTGALHKGSGKRFAETASWASDTVAPDGLERFGAGFKSTIRVRMVHALVNRAIERNPQWDSDMWGLPINQTDMLATILGTALVGFTGRLLGVPVTRDECDAVIHYGRYLAWIIGVKDDFLFDSTHEGIRFLMHATSTHPRGGESARALARSLAVEPLTRHYGQFEWLRRRYEHSKHLSMSRFLVGKKGLAKLGLPAIPPWYPVLTIPGRFVWQAVHRAMPGGYGRLVERGRREQLRLIAIFHEGARSAGGIIQPDPSHPAHV</sequence>
<evidence type="ECO:0000259" key="1">
    <source>
        <dbReference type="Pfam" id="PF09995"/>
    </source>
</evidence>
<keyword evidence="3" id="KW-1185">Reference proteome</keyword>
<dbReference type="PANTHER" id="PTHR37539">
    <property type="entry name" value="SECRETED PROTEIN-RELATED"/>
    <property type="match status" value="1"/>
</dbReference>
<dbReference type="PANTHER" id="PTHR37539:SF1">
    <property type="entry name" value="ER-BOUND OXYGENASE MPAB_MPAB'_RUBBER OXYGENASE CATALYTIC DOMAIN-CONTAINING PROTEIN"/>
    <property type="match status" value="1"/>
</dbReference>
<name>A0ABZ2L587_9BACT</name>
<dbReference type="InterPro" id="IPR037473">
    <property type="entry name" value="Lcp-like"/>
</dbReference>
<evidence type="ECO:0000313" key="2">
    <source>
        <dbReference type="EMBL" id="WXB06033.1"/>
    </source>
</evidence>
<dbReference type="Proteomes" id="UP001374803">
    <property type="component" value="Chromosome"/>
</dbReference>
<feature type="domain" description="ER-bound oxygenase mpaB/mpaB'/Rubber oxygenase catalytic" evidence="1">
    <location>
        <begin position="107"/>
        <end position="323"/>
    </location>
</feature>